<evidence type="ECO:0000259" key="1">
    <source>
        <dbReference type="Pfam" id="PF04448"/>
    </source>
</evidence>
<evidence type="ECO:0000313" key="2">
    <source>
        <dbReference type="EMBL" id="QQV91400.1"/>
    </source>
</evidence>
<dbReference type="InterPro" id="IPR007539">
    <property type="entry name" value="DUF551"/>
</dbReference>
<sequence>MEWIKLTDRLPTKKEQDENWKFLVSNYLDDWTDCAYYDEKNELYKWNNGECDVIPTHWQCLPKALK</sequence>
<organism evidence="2 3">
    <name type="scientific">Polaribacter phage Leef_1</name>
    <dbReference type="NCBI Taxonomy" id="2745684"/>
    <lineage>
        <taxon>Viruses</taxon>
        <taxon>Duplodnaviria</taxon>
        <taxon>Heunggongvirae</taxon>
        <taxon>Uroviricota</taxon>
        <taxon>Caudoviricetes</taxon>
        <taxon>Helgolandviridae</taxon>
        <taxon>Leefvirus</taxon>
        <taxon>Leefvirus Leef</taxon>
    </lineage>
</organism>
<keyword evidence="3" id="KW-1185">Reference proteome</keyword>
<name>A0A8E4ZMS6_9CAUD</name>
<dbReference type="EMBL" id="MT732473">
    <property type="protein sequence ID" value="QQV91400.1"/>
    <property type="molecule type" value="Genomic_DNA"/>
</dbReference>
<feature type="domain" description="DUF551" evidence="1">
    <location>
        <begin position="2"/>
        <end position="64"/>
    </location>
</feature>
<gene>
    <name evidence="2" type="ORF">Leef1_35</name>
</gene>
<protein>
    <recommendedName>
        <fullName evidence="1">DUF551 domain-containing protein</fullName>
    </recommendedName>
</protein>
<evidence type="ECO:0000313" key="3">
    <source>
        <dbReference type="Proteomes" id="UP000693839"/>
    </source>
</evidence>
<proteinExistence type="predicted"/>
<reference evidence="2" key="1">
    <citation type="submission" date="2020-07" db="EMBL/GenBank/DDBJ databases">
        <title>Highly diverse flavobacterial phages as mortality factor during North Sea spring blooms.</title>
        <authorList>
            <person name="Bartlau N."/>
            <person name="Wichels A."/>
            <person name="Krohne G."/>
            <person name="Adriaenssens E.M."/>
            <person name="Heins A."/>
            <person name="Fuchs B.M."/>
            <person name="Amann R."/>
            <person name="Moraru C."/>
        </authorList>
    </citation>
    <scope>NUCLEOTIDE SEQUENCE</scope>
</reference>
<dbReference type="Pfam" id="PF04448">
    <property type="entry name" value="DUF551"/>
    <property type="match status" value="1"/>
</dbReference>
<dbReference type="Proteomes" id="UP000693839">
    <property type="component" value="Segment"/>
</dbReference>
<accession>A0A8E4ZMS6</accession>